<feature type="domain" description="SSD" evidence="4">
    <location>
        <begin position="299"/>
        <end position="457"/>
    </location>
</feature>
<sequence length="1006" mass="111853">MQAKTLVQIPKPPMMTPTTTKYESTGYISNCVYGWKRVTQLLHLTITKSVVALSLISARNPKRCIGLISLLSITLITTGLFTNFNLNPGDEHIFAPVNCLPQEHFQWVEDTFPVSQRPLILLLHADGQNIMTYEAMRRVFQVTDMVQDISGYDTICAGSDGDDGCSIPGLTRFWDHNATLFEEQTQGSDEMVMQTLSQDAADGTPFPHSLFIGNLRREAFISEDGNNRTLITFAQSLVSIIEIPDWSNGESQEFELEMINLMKPIKAAWAAQGEDQPYRLEIYTGRSVADEITQAIADDMPLIPCVFAIMAAFTCMVFCHRDIIQSRALIGIGSVVTILLSIMSGFGLVFCIGLPFTSMTSILPFAIFGIGLDDTFIIVGAYLRTDPAKDPVERIRETMEEVGTSISMTTITTTVAFVLGAATSKIPIIQWICLYAFPTICIDFLYQISFFVAILVLDEQRITANRRDCCVCFSAKRRNSIEVEDNDEMEKEVSGKAAPTKGPLVDQIMEWYSSHLLHPFTKAVVLVVFTALAGVCLYSTTLLQQEFKPSDFLPEVSYAADFLDASDLYTNRKLQVLAYFRDVNQSDPQVQQQMIDYINNLAALPQVQATPELCWITDFQKLMNGDNPALEGYSSILGENSTLTFTEKLNFLLSFPEINQAYGNSIVQNEDGEIVASSCWISVNYVDLEVVQEQSFFYADQQQVSEAQPINQGEDRFKFFSFFNIYFIWEFYTVVVHELILTTVSGIVAVTVLAFIFIPHWSAALFVLPVMCILYIDLLGMLQFIGLYINPLTYLCLVISVGLLVDFTMHMLLCYYESTKSTREEKVKDTLRTMGSSILVGGLSTCLGVIPLAFSSSGIIQTVFVMFLLMVSLGVAHGLVLLPVILSYVGPTVCIKPGHKDTDTTEGDLMDATLEQPPTEDSSLPHDAVLLTKGKPDFRRTRYFHESGGSGETRSCAFTSDDDSSEEDDDGDTEGGMLASSSFLEAPYIATPQVWLDASSRTEYSV</sequence>
<reference evidence="5" key="1">
    <citation type="submission" date="2020-06" db="EMBL/GenBank/DDBJ databases">
        <authorList>
            <consortium name="Plant Systems Biology data submission"/>
        </authorList>
    </citation>
    <scope>NUCLEOTIDE SEQUENCE</scope>
    <source>
        <strain evidence="5">D6</strain>
    </source>
</reference>
<evidence type="ECO:0000256" key="2">
    <source>
        <dbReference type="SAM" id="MobiDB-lite"/>
    </source>
</evidence>
<proteinExistence type="inferred from homology"/>
<protein>
    <submittedName>
        <fullName evidence="5">Pick C1-like protein 1</fullName>
    </submittedName>
</protein>
<evidence type="ECO:0000313" key="6">
    <source>
        <dbReference type="Proteomes" id="UP001153069"/>
    </source>
</evidence>
<dbReference type="PROSITE" id="PS50156">
    <property type="entry name" value="SSD"/>
    <property type="match status" value="1"/>
</dbReference>
<name>A0A9N8DGX7_9STRA</name>
<dbReference type="InterPro" id="IPR000731">
    <property type="entry name" value="SSD"/>
</dbReference>
<feature type="region of interest" description="Disordered" evidence="2">
    <location>
        <begin position="900"/>
        <end position="926"/>
    </location>
</feature>
<feature type="transmembrane region" description="Helical" evidence="3">
    <location>
        <begin position="362"/>
        <end position="383"/>
    </location>
</feature>
<evidence type="ECO:0000256" key="3">
    <source>
        <dbReference type="SAM" id="Phobius"/>
    </source>
</evidence>
<feature type="transmembrane region" description="Helical" evidence="3">
    <location>
        <begin position="837"/>
        <end position="860"/>
    </location>
</feature>
<dbReference type="Gene3D" id="1.20.1640.10">
    <property type="entry name" value="Multidrug efflux transporter AcrB transmembrane domain"/>
    <property type="match status" value="2"/>
</dbReference>
<organism evidence="5 6">
    <name type="scientific">Seminavis robusta</name>
    <dbReference type="NCBI Taxonomy" id="568900"/>
    <lineage>
        <taxon>Eukaryota</taxon>
        <taxon>Sar</taxon>
        <taxon>Stramenopiles</taxon>
        <taxon>Ochrophyta</taxon>
        <taxon>Bacillariophyta</taxon>
        <taxon>Bacillariophyceae</taxon>
        <taxon>Bacillariophycidae</taxon>
        <taxon>Naviculales</taxon>
        <taxon>Naviculaceae</taxon>
        <taxon>Seminavis</taxon>
    </lineage>
</organism>
<evidence type="ECO:0000259" key="4">
    <source>
        <dbReference type="PROSITE" id="PS50156"/>
    </source>
</evidence>
<comment type="caution">
    <text evidence="5">The sequence shown here is derived from an EMBL/GenBank/DDBJ whole genome shotgun (WGS) entry which is preliminary data.</text>
</comment>
<keyword evidence="3" id="KW-0472">Membrane</keyword>
<dbReference type="InterPro" id="IPR051697">
    <property type="entry name" value="Patched_domain-protein"/>
</dbReference>
<dbReference type="Pfam" id="PF12349">
    <property type="entry name" value="Sterol-sensing"/>
    <property type="match status" value="1"/>
</dbReference>
<dbReference type="Proteomes" id="UP001153069">
    <property type="component" value="Unassembled WGS sequence"/>
</dbReference>
<dbReference type="EMBL" id="CAICTM010000061">
    <property type="protein sequence ID" value="CAB9499474.1"/>
    <property type="molecule type" value="Genomic_DNA"/>
</dbReference>
<feature type="transmembrane region" description="Helical" evidence="3">
    <location>
        <begin position="739"/>
        <end position="758"/>
    </location>
</feature>
<feature type="transmembrane region" description="Helical" evidence="3">
    <location>
        <begin position="300"/>
        <end position="319"/>
    </location>
</feature>
<evidence type="ECO:0000256" key="1">
    <source>
        <dbReference type="ARBA" id="ARBA00005585"/>
    </source>
</evidence>
<feature type="transmembrane region" description="Helical" evidence="3">
    <location>
        <begin position="428"/>
        <end position="457"/>
    </location>
</feature>
<keyword evidence="3" id="KW-0812">Transmembrane</keyword>
<dbReference type="PANTHER" id="PTHR10796">
    <property type="entry name" value="PATCHED-RELATED"/>
    <property type="match status" value="1"/>
</dbReference>
<feature type="region of interest" description="Disordered" evidence="2">
    <location>
        <begin position="942"/>
        <end position="980"/>
    </location>
</feature>
<dbReference type="PANTHER" id="PTHR10796:SF92">
    <property type="entry name" value="PATCHED-RELATED, ISOFORM A"/>
    <property type="match status" value="1"/>
</dbReference>
<dbReference type="OrthoDB" id="190529at2759"/>
<feature type="transmembrane region" description="Helical" evidence="3">
    <location>
        <begin position="866"/>
        <end position="890"/>
    </location>
</feature>
<feature type="transmembrane region" description="Helical" evidence="3">
    <location>
        <begin position="404"/>
        <end position="422"/>
    </location>
</feature>
<comment type="similarity">
    <text evidence="1">Belongs to the patched family.</text>
</comment>
<feature type="transmembrane region" description="Helical" evidence="3">
    <location>
        <begin position="765"/>
        <end position="786"/>
    </location>
</feature>
<evidence type="ECO:0000313" key="5">
    <source>
        <dbReference type="EMBL" id="CAB9499474.1"/>
    </source>
</evidence>
<accession>A0A9N8DGX7</accession>
<feature type="transmembrane region" description="Helical" evidence="3">
    <location>
        <begin position="331"/>
        <end position="356"/>
    </location>
</feature>
<dbReference type="InterPro" id="IPR053958">
    <property type="entry name" value="HMGCR/SNAP/NPC1-like_SSD"/>
</dbReference>
<dbReference type="GO" id="GO:0016020">
    <property type="term" value="C:membrane"/>
    <property type="evidence" value="ECO:0007669"/>
    <property type="project" value="TreeGrafter"/>
</dbReference>
<feature type="compositionally biased region" description="Acidic residues" evidence="2">
    <location>
        <begin position="960"/>
        <end position="973"/>
    </location>
</feature>
<dbReference type="SUPFAM" id="SSF82866">
    <property type="entry name" value="Multidrug efflux transporter AcrB transmembrane domain"/>
    <property type="match status" value="2"/>
</dbReference>
<dbReference type="AlphaFoldDB" id="A0A9N8DGX7"/>
<keyword evidence="3" id="KW-1133">Transmembrane helix</keyword>
<keyword evidence="6" id="KW-1185">Reference proteome</keyword>
<feature type="transmembrane region" description="Helical" evidence="3">
    <location>
        <begin position="792"/>
        <end position="816"/>
    </location>
</feature>
<gene>
    <name evidence="5" type="ORF">SEMRO_62_G035270.1</name>
</gene>
<feature type="transmembrane region" description="Helical" evidence="3">
    <location>
        <begin position="523"/>
        <end position="543"/>
    </location>
</feature>